<sequence length="185" mass="19332">MIRERSFNYLVYKWTAGLFGIAFLIALLGFAFPTALPLCFSPEPPIPPAAATVACPTEDSPRAGDYLLVELAGLISAAVTSAGALHEIKGSPTATNVPVALAVLKLPTGALTAVLGIVLLRGEFVPGLSALDTPAQIIAWAVVLGAAQQLFTRFVDARGSAVMRAVPDSNPEPPRKSEEKTPVRA</sequence>
<keyword evidence="2" id="KW-0472">Membrane</keyword>
<evidence type="ECO:0000256" key="2">
    <source>
        <dbReference type="SAM" id="Phobius"/>
    </source>
</evidence>
<keyword evidence="2" id="KW-0812">Transmembrane</keyword>
<protein>
    <submittedName>
        <fullName evidence="3">Uncharacterized protein</fullName>
    </submittedName>
</protein>
<dbReference type="AlphaFoldDB" id="A0A3R8QB23"/>
<accession>A0A3R8QB23</accession>
<feature type="compositionally biased region" description="Basic and acidic residues" evidence="1">
    <location>
        <begin position="173"/>
        <end position="185"/>
    </location>
</feature>
<gene>
    <name evidence="3" type="ORF">EIL87_12045</name>
</gene>
<organism evidence="3 4">
    <name type="scientific">Saccharopolyspora rhizosphaerae</name>
    <dbReference type="NCBI Taxonomy" id="2492662"/>
    <lineage>
        <taxon>Bacteria</taxon>
        <taxon>Bacillati</taxon>
        <taxon>Actinomycetota</taxon>
        <taxon>Actinomycetes</taxon>
        <taxon>Pseudonocardiales</taxon>
        <taxon>Pseudonocardiaceae</taxon>
        <taxon>Saccharopolyspora</taxon>
    </lineage>
</organism>
<feature type="transmembrane region" description="Helical" evidence="2">
    <location>
        <begin position="12"/>
        <end position="32"/>
    </location>
</feature>
<keyword evidence="2" id="KW-1133">Transmembrane helix</keyword>
<dbReference type="OrthoDB" id="3400507at2"/>
<proteinExistence type="predicted"/>
<feature type="transmembrane region" description="Helical" evidence="2">
    <location>
        <begin position="137"/>
        <end position="155"/>
    </location>
</feature>
<feature type="transmembrane region" description="Helical" evidence="2">
    <location>
        <begin position="66"/>
        <end position="85"/>
    </location>
</feature>
<evidence type="ECO:0000256" key="1">
    <source>
        <dbReference type="SAM" id="MobiDB-lite"/>
    </source>
</evidence>
<feature type="region of interest" description="Disordered" evidence="1">
    <location>
        <begin position="164"/>
        <end position="185"/>
    </location>
</feature>
<reference evidence="3 4" key="1">
    <citation type="submission" date="2018-11" db="EMBL/GenBank/DDBJ databases">
        <title>Saccharopolyspora rhizosphaerae sp. nov., an actinomycete isolated from rhizosphere soil in Thailand.</title>
        <authorList>
            <person name="Intra B."/>
            <person name="Euanorasetr J."/>
            <person name="Take A."/>
            <person name="Inahashi Y."/>
            <person name="Mori M."/>
            <person name="Panbangred W."/>
            <person name="Matsumoto A."/>
        </authorList>
    </citation>
    <scope>NUCLEOTIDE SEQUENCE [LARGE SCALE GENOMIC DNA]</scope>
    <source>
        <strain evidence="3 4">H219</strain>
    </source>
</reference>
<dbReference type="EMBL" id="RSAA01000010">
    <property type="protein sequence ID" value="RRO17003.1"/>
    <property type="molecule type" value="Genomic_DNA"/>
</dbReference>
<dbReference type="Proteomes" id="UP000274515">
    <property type="component" value="Unassembled WGS sequence"/>
</dbReference>
<name>A0A3R8QB23_9PSEU</name>
<feature type="transmembrane region" description="Helical" evidence="2">
    <location>
        <begin position="97"/>
        <end position="117"/>
    </location>
</feature>
<dbReference type="RefSeq" id="WP_125090329.1">
    <property type="nucleotide sequence ID" value="NZ_RSAA01000010.1"/>
</dbReference>
<evidence type="ECO:0000313" key="4">
    <source>
        <dbReference type="Proteomes" id="UP000274515"/>
    </source>
</evidence>
<evidence type="ECO:0000313" key="3">
    <source>
        <dbReference type="EMBL" id="RRO17003.1"/>
    </source>
</evidence>
<keyword evidence="4" id="KW-1185">Reference proteome</keyword>
<comment type="caution">
    <text evidence="3">The sequence shown here is derived from an EMBL/GenBank/DDBJ whole genome shotgun (WGS) entry which is preliminary data.</text>
</comment>